<dbReference type="AlphaFoldDB" id="A0A9D4UMM3"/>
<dbReference type="Proteomes" id="UP000886520">
    <property type="component" value="Chromosome 14"/>
</dbReference>
<name>A0A9D4UMM3_ADICA</name>
<keyword evidence="3" id="KW-1185">Reference proteome</keyword>
<evidence type="ECO:0000313" key="3">
    <source>
        <dbReference type="Proteomes" id="UP000886520"/>
    </source>
</evidence>
<protein>
    <submittedName>
        <fullName evidence="2">Uncharacterized protein</fullName>
    </submittedName>
</protein>
<evidence type="ECO:0000313" key="2">
    <source>
        <dbReference type="EMBL" id="KAI5070427.1"/>
    </source>
</evidence>
<gene>
    <name evidence="2" type="ORF">GOP47_0014770</name>
</gene>
<feature type="compositionally biased region" description="Polar residues" evidence="1">
    <location>
        <begin position="103"/>
        <end position="112"/>
    </location>
</feature>
<proteinExistence type="predicted"/>
<organism evidence="2 3">
    <name type="scientific">Adiantum capillus-veneris</name>
    <name type="common">Maidenhair fern</name>
    <dbReference type="NCBI Taxonomy" id="13818"/>
    <lineage>
        <taxon>Eukaryota</taxon>
        <taxon>Viridiplantae</taxon>
        <taxon>Streptophyta</taxon>
        <taxon>Embryophyta</taxon>
        <taxon>Tracheophyta</taxon>
        <taxon>Polypodiopsida</taxon>
        <taxon>Polypodiidae</taxon>
        <taxon>Polypodiales</taxon>
        <taxon>Pteridineae</taxon>
        <taxon>Pteridaceae</taxon>
        <taxon>Vittarioideae</taxon>
        <taxon>Adiantum</taxon>
    </lineage>
</organism>
<evidence type="ECO:0000256" key="1">
    <source>
        <dbReference type="SAM" id="MobiDB-lite"/>
    </source>
</evidence>
<accession>A0A9D4UMM3</accession>
<comment type="caution">
    <text evidence="2">The sequence shown here is derived from an EMBL/GenBank/DDBJ whole genome shotgun (WGS) entry which is preliminary data.</text>
</comment>
<feature type="compositionally biased region" description="Basic residues" evidence="1">
    <location>
        <begin position="363"/>
        <end position="373"/>
    </location>
</feature>
<feature type="region of interest" description="Disordered" evidence="1">
    <location>
        <begin position="45"/>
        <end position="68"/>
    </location>
</feature>
<feature type="region of interest" description="Disordered" evidence="1">
    <location>
        <begin position="354"/>
        <end position="373"/>
    </location>
</feature>
<dbReference type="EMBL" id="JABFUD020000014">
    <property type="protein sequence ID" value="KAI5070427.1"/>
    <property type="molecule type" value="Genomic_DNA"/>
</dbReference>
<feature type="region of interest" description="Disordered" evidence="1">
    <location>
        <begin position="90"/>
        <end position="112"/>
    </location>
</feature>
<sequence>MPQCLTLPSFLQVSRASALRSPLKPHCSLAQPCAAVLTAPTPESRASMCKSQGHKSPTGSGHLARAPPLRTQGSKALLSQSREILSELRHQRQKQRQFKMAPKSSNNASKQLSLSQAFNLTKRGREGDTSQVALQVNLNVDPIELPSDSEDKKKRKDAYISLVHKNVFKMAPKSSNNASKQLSLSQAFNLTKRGREGDTSQVALQVNLNVDPIELPSDSEDKKKRKDAYISLVHKNVFKMAPKSSNNASKQLSLSQAFNLTKRGREGDTSQVALQVNLNVDPIELPSDSEDKKKRKDAYISLVHKNVFKMAPKSSNNASKQLSLSQAFNLTKRGREGDTSQVALQVNLNVDPIELPSELEDKKKRKDAYKHTF</sequence>
<reference evidence="2" key="1">
    <citation type="submission" date="2021-01" db="EMBL/GenBank/DDBJ databases">
        <title>Adiantum capillus-veneris genome.</title>
        <authorList>
            <person name="Fang Y."/>
            <person name="Liao Q."/>
        </authorList>
    </citation>
    <scope>NUCLEOTIDE SEQUENCE</scope>
    <source>
        <strain evidence="2">H3</strain>
        <tissue evidence="2">Leaf</tissue>
    </source>
</reference>